<feature type="coiled-coil region" evidence="1">
    <location>
        <begin position="2607"/>
        <end position="2668"/>
    </location>
</feature>
<keyword evidence="1" id="KW-0175">Coiled coil</keyword>
<accession>F1Z257</accession>
<evidence type="ECO:0000256" key="2">
    <source>
        <dbReference type="SAM" id="MobiDB-lite"/>
    </source>
</evidence>
<feature type="region of interest" description="Disordered" evidence="2">
    <location>
        <begin position="1957"/>
        <end position="1983"/>
    </location>
</feature>
<dbReference type="HOGENOM" id="CLU_000386_0_0_9"/>
<feature type="region of interest" description="Disordered" evidence="2">
    <location>
        <begin position="2752"/>
        <end position="2803"/>
    </location>
</feature>
<feature type="coiled-coil region" evidence="1">
    <location>
        <begin position="2516"/>
        <end position="2580"/>
    </location>
</feature>
<dbReference type="Gene3D" id="2.60.40.740">
    <property type="match status" value="11"/>
</dbReference>
<dbReference type="NCBIfam" id="TIGR01167">
    <property type="entry name" value="LPXTG_anchor"/>
    <property type="match status" value="1"/>
</dbReference>
<protein>
    <submittedName>
        <fullName evidence="4">LPXTG-motif cell wall anchor domain protein</fullName>
    </submittedName>
</protein>
<dbReference type="Proteomes" id="UP000003732">
    <property type="component" value="Unassembled WGS sequence"/>
</dbReference>
<feature type="region of interest" description="Disordered" evidence="2">
    <location>
        <begin position="1122"/>
        <end position="1141"/>
    </location>
</feature>
<feature type="compositionally biased region" description="Basic and acidic residues" evidence="2">
    <location>
        <begin position="611"/>
        <end position="624"/>
    </location>
</feature>
<feature type="compositionally biased region" description="Polar residues" evidence="2">
    <location>
        <begin position="2752"/>
        <end position="2761"/>
    </location>
</feature>
<evidence type="ECO:0000313" key="5">
    <source>
        <dbReference type="Proteomes" id="UP000003732"/>
    </source>
</evidence>
<keyword evidence="3" id="KW-0472">Membrane</keyword>
<feature type="region of interest" description="Disordered" evidence="2">
    <location>
        <begin position="2404"/>
        <end position="2450"/>
    </location>
</feature>
<gene>
    <name evidence="4" type="ORF">SPB_2207</name>
</gene>
<dbReference type="InterPro" id="IPR026466">
    <property type="entry name" value="Fim_isopep_form_D2_dom"/>
</dbReference>
<evidence type="ECO:0000256" key="3">
    <source>
        <dbReference type="SAM" id="Phobius"/>
    </source>
</evidence>
<sequence>MEGDINHLSVGREMKQLDKQTLKTWFVRLLVASVAVSGVAYLGLASGLFIKAQELGTIITGTNTVTKATQEGCSIKIETTEKVDWKMPRQPIDLVILQDNSGSFENTIGNVQNALKSLTTPLGKGEVYDVNNPKLVFTGDPTTTDRVMVNTFRGIDAEIQYRRFKFDSNATLKYIDFPMRVHGYFTYDASNRKIFVKDESTYYSNGYYYYNYSEKDLEGSYAKGILSKDDFSNKTTVESTSGTFYDYHYTSSPLMTSSAQINDSINSMVTGGGTPTVPAIDDTIAAYNKIKGTMANNRRTVFLLVTDGVANGYRKTGDSTVYFDRSMDRNDLLLDEWRPTDANGYSIWPEAAQDYISRANELSAKGAQLKQTLGPDSTVVVGFWEDTKAFTGKGQYGPAYLNPLDSPKSETTMQTGDPRSIQDVFHESIQSVASPDKVLPNGETASFYVNESDINLFSEKILKAVASALVQEDVKGDFTITDGYSVDSITINGKTVVPNVTDPTTQIHGTVNQDGNKVTIYVPESVFKPGDNAFDYKLKRTEESPNMSEADETPPSEGYKPATVEREVGQLVGKFSVGDYTSPQIGSTTPTKVQVTDLKYCYPRATKDVKDRDITNDKHGDDGKSGNLAQDPLLASSGIVRPSYAATLTDQSEKFTYSVNYNMYNVPLEMKQNVMFTDQLNYHLDYLGAYVTDDAGNKLTDFVTSTQATKDLKGNPTTTVVVTVPKLPGTNNDTVKEGEYGGHAFKNYKLVIDAKIKDQYSLQNNATEYYKMMQENNGLGFMNQAAIIWNGDTTSISDSTARIRRSNAVYVAPPLSTDVTKEVGENSNEVGTNHLELPVRSDDYYYRVNSTWPGIFDSYTVEDILVPELESLNSEGLDKVYVNGIEIPSLTKFIKVEQVSLNGQQRDRVYLDLQKSSLTRLDLYRINKEITAANDGNNGPAKLTLAVKAKIRDDASLDKYLNTKTGKVLVPNTANVTLDSKKLTSNEVTVTPNTPTAIKLINEELQHLNTSKGQEFTYDVMATLPSDINSANEYVIKDVIDNRIELVNISGTNSPIQLDEHTTDLFDTEIVTENGKQVIYVRMKSGAFAHAHSGDVVHIKIGAKVKDSSTGTINNVADITYNGKPTTSTPPVTVTPPPPVTKTVEPTVTERQAGAADGVPEGTYTAKINKSGEDIELAVWNDPYLYKVSSVVPSGAKTFTITDTLIPEMEMYDNITGSTPRKVEVNVNGTMVEIPTNQIVIDKSDLDKQTISVTLTEEQIKEYVDKPITLSFTAKFKQYASLTKYISDTNGLPKAPNKASVIVNDNPKIDSNTVTVTPPINKPEIKKTVNDTEHFDLDSIGQIFRYTIKTEMPYNANSFEITDIFEPAIDFKSLFEEVLVQVGDKRYTGEELTRVLKVEEKVVNGVTTNVGTVSFSAKDIQGNEAKPVIIEFLSRIKKDSDLSKYRFVKDNHSVKYADNSEHAEIPNDASYIINNKITNKSNVVTVTPPPPTASELDKKIEDPYSKNDPKDLVDDLSVENGKDYNYFLDTVMPSNIYEYQSWKLEDTMDPRLELSSTEKPYIQAILEDGTVDPSQNDFLANHFEISTITATVDGKATKQVVVKVKDGSITEIPGSYKIRLVIPAHIKVGVTDVKIPNKAVKTGVKHNGDIHILTSPTVTVTPPQDDPTLDKKIVSKAFDGKETQVTHLDVDNLVPYEYDISSKLPTDILKYKKFVITDTLDSKLSVINTDATKPYILGAAAEFFDITVDGQTVTATLKDYKVAEAADSEAGGDSEQFRARFEEALVGKTINLRIPAQINKDVTTQLIENIAKLDFTNAVNEDKDIETPPVTVSPPGETPNVTKTINDGLDHLDVDNEKDYTYNIKSTLPVDITKYKSFVIVDELAKDLAIQGTPVVTGDAAKFFDVKVDGQKVTATMKDFANAKDLAGKEIELVITSQIRAGVTRQAIPNTTKVTYENKSNVSGTPAETPSTPPVTVTPPGETPNVTKTINDGLDHLDVDNEKDYTYNIKSTLPVDITKYKSFVIVDELAKDLAIQGTPVVTGDAAKFFDVKVDGQKVTATMKDFANAKDLAGKEIELVITSQIRGEVERQNIPNTAKIVYQDKSHVNGQPDTEIETPPVTVTPPTPDTPDLTKKVNKLEHADLANRQESFTFTIDTTLPKNAFAFEVTDTLENVLSFDGDIKATVDGKNVPTEQIVTDGQTLTVKFTKEQLKSYAGQAVHIEFIAKVKDGADLTPYLTTKGISVPNTAKYIINNNPDMTKDSNPVTVTPPTPEEPVIEKYINRTEKHLDIDRGKSYMYNVNVSVPNDIATYKQFVISDTLDAALTISGPVEVHVDGYKLADSTFKVVPNGNHVTVTVNDFAALAGYKQIQLYIPSMIKEGIELDKATYPDNKIPNIATVDFINSNGKEGSKETKPVTVTPPTPETPEVPEEPTPETPVKSVGHDDTDQSKELKLKLADEKFRFDVKAVVPTDKDEKNRIDLTHFNMSDTLDPNLMVARVAVEITTTKTTIPEANFNYIDEDLEKATQELKDAQAKLDEISKAATSTDTQKSVEDAQAKVTDLEDKLAEAEAKLAELKTTEPVPTDGTTPDSSVDNTAAITAQEAIIADLKGQLATAKTDLSAAQKVLSEAKTPAEIKVELDNQQKLVDKAQEAFDKADAKAKEVAEKADLLAKLINQGELTEAEMTELGISTAKSKGQLVNVEITDKATLEALKGYTVKTIIYSSIKPGTDLTPYLKDGFENIATVSFNHGPSSTWTKDTNPVHVFPPTPETPDKPVTPPPGKTPPRRTPPARPSRPILPRTGDASATLAMVIGTVIAGLGLVGLKKRGN</sequence>
<keyword evidence="3" id="KW-1133">Transmembrane helix</keyword>
<feature type="transmembrane region" description="Helical" evidence="3">
    <location>
        <begin position="25"/>
        <end position="50"/>
    </location>
</feature>
<reference evidence="4 5" key="1">
    <citation type="submission" date="2011-02" db="EMBL/GenBank/DDBJ databases">
        <authorList>
            <person name="Stanhope M.J."/>
            <person name="Durkin A.S."/>
            <person name="Hostetler J."/>
            <person name="Kim M."/>
            <person name="Radune D."/>
            <person name="Singh I."/>
            <person name="Town C.D."/>
        </authorList>
    </citation>
    <scope>NUCLEOTIDE SEQUENCE [LARGE SCALE GENOMIC DNA]</scope>
    <source>
        <strain evidence="4 5">NCFD 2020</strain>
    </source>
</reference>
<evidence type="ECO:0000256" key="1">
    <source>
        <dbReference type="SAM" id="Coils"/>
    </source>
</evidence>
<dbReference type="InterPro" id="IPR036465">
    <property type="entry name" value="vWFA_dom_sf"/>
</dbReference>
<feature type="compositionally biased region" description="Pro residues" evidence="2">
    <location>
        <begin position="2766"/>
        <end position="2795"/>
    </location>
</feature>
<feature type="region of interest" description="Disordered" evidence="2">
    <location>
        <begin position="2108"/>
        <end position="2129"/>
    </location>
</feature>
<feature type="compositionally biased region" description="Basic and acidic residues" evidence="2">
    <location>
        <begin position="1495"/>
        <end position="1511"/>
    </location>
</feature>
<dbReference type="Gene3D" id="1.20.5.340">
    <property type="match status" value="1"/>
</dbReference>
<name>F1Z257_9STRE</name>
<feature type="region of interest" description="Disordered" evidence="2">
    <location>
        <begin position="541"/>
        <end position="560"/>
    </location>
</feature>
<dbReference type="SUPFAM" id="SSF53300">
    <property type="entry name" value="vWA-like"/>
    <property type="match status" value="1"/>
</dbReference>
<comment type="caution">
    <text evidence="4">The sequence shown here is derived from an EMBL/GenBank/DDBJ whole genome shotgun (WGS) entry which is preliminary data.</text>
</comment>
<feature type="transmembrane region" description="Helical" evidence="3">
    <location>
        <begin position="2806"/>
        <end position="2826"/>
    </location>
</feature>
<keyword evidence="3" id="KW-0812">Transmembrane</keyword>
<proteinExistence type="predicted"/>
<dbReference type="NCBIfam" id="TIGR04226">
    <property type="entry name" value="RrgB_K2N_iso_D2"/>
    <property type="match status" value="9"/>
</dbReference>
<organism evidence="4 5">
    <name type="scientific">Streptococcus parauberis NCFD 2020</name>
    <dbReference type="NCBI Taxonomy" id="873447"/>
    <lineage>
        <taxon>Bacteria</taxon>
        <taxon>Bacillati</taxon>
        <taxon>Bacillota</taxon>
        <taxon>Bacilli</taxon>
        <taxon>Lactobacillales</taxon>
        <taxon>Streptococcaceae</taxon>
        <taxon>Streptococcus</taxon>
    </lineage>
</organism>
<feature type="region of interest" description="Disordered" evidence="2">
    <location>
        <begin position="611"/>
        <end position="630"/>
    </location>
</feature>
<dbReference type="eggNOG" id="COG4932">
    <property type="taxonomic scope" value="Bacteria"/>
</dbReference>
<evidence type="ECO:0000313" key="4">
    <source>
        <dbReference type="EMBL" id="EGE53042.1"/>
    </source>
</evidence>
<feature type="region of interest" description="Disordered" evidence="2">
    <location>
        <begin position="1483"/>
        <end position="1511"/>
    </location>
</feature>
<dbReference type="EMBL" id="AEUT02000001">
    <property type="protein sequence ID" value="EGE53042.1"/>
    <property type="molecule type" value="Genomic_DNA"/>
</dbReference>